<dbReference type="SUPFAM" id="SSF142906">
    <property type="entry name" value="YjbR-like"/>
    <property type="match status" value="1"/>
</dbReference>
<keyword evidence="2" id="KW-1185">Reference proteome</keyword>
<proteinExistence type="predicted"/>
<dbReference type="InterPro" id="IPR038056">
    <property type="entry name" value="YjbR-like_sf"/>
</dbReference>
<dbReference type="Proteomes" id="UP001523565">
    <property type="component" value="Unassembled WGS sequence"/>
</dbReference>
<dbReference type="EMBL" id="JAMZFV010000023">
    <property type="protein sequence ID" value="MCP1111121.1"/>
    <property type="molecule type" value="Genomic_DNA"/>
</dbReference>
<sequence length="123" mass="14686">MMTREEIIEYCLTFPLAYEDYPFAKTATDKESTVMRHQENKKTFAIIMIHDDKLYLNLKCDPLEADFLRQSFKALVPGWHMNKEHWNSVILDEFCDVPVEEIKRMIGNSYDLIKPRLRKSRIK</sequence>
<accession>A0ABT1EN37</accession>
<protein>
    <submittedName>
        <fullName evidence="1">MmcQ/YjbR family DNA-binding protein</fullName>
    </submittedName>
</protein>
<evidence type="ECO:0000313" key="2">
    <source>
        <dbReference type="Proteomes" id="UP001523565"/>
    </source>
</evidence>
<dbReference type="PANTHER" id="PTHR35145">
    <property type="entry name" value="CYTOPLASMIC PROTEIN-RELATED"/>
    <property type="match status" value="1"/>
</dbReference>
<reference evidence="1 2" key="1">
    <citation type="journal article" date="2022" name="Genome Biol. Evol.">
        <title>Host diet, physiology and behaviors set the stage for Lachnospiraceae cladogenesis.</title>
        <authorList>
            <person name="Vera-Ponce De Leon A."/>
            <person name="Schneider M."/>
            <person name="Jahnes B.C."/>
            <person name="Sadowski V."/>
            <person name="Camuy-Velez L.A."/>
            <person name="Duan J."/>
            <person name="Sabree Z.L."/>
        </authorList>
    </citation>
    <scope>NUCLEOTIDE SEQUENCE [LARGE SCALE GENOMIC DNA]</scope>
    <source>
        <strain evidence="1 2">PAL227</strain>
    </source>
</reference>
<dbReference type="InterPro" id="IPR007351">
    <property type="entry name" value="YjbR"/>
</dbReference>
<dbReference type="Gene3D" id="3.90.1150.30">
    <property type="match status" value="1"/>
</dbReference>
<keyword evidence="1" id="KW-0238">DNA-binding</keyword>
<dbReference type="GO" id="GO:0003677">
    <property type="term" value="F:DNA binding"/>
    <property type="evidence" value="ECO:0007669"/>
    <property type="project" value="UniProtKB-KW"/>
</dbReference>
<gene>
    <name evidence="1" type="ORF">NK118_12765</name>
</gene>
<name>A0ABT1EN37_9FIRM</name>
<evidence type="ECO:0000313" key="1">
    <source>
        <dbReference type="EMBL" id="MCP1111121.1"/>
    </source>
</evidence>
<dbReference type="PANTHER" id="PTHR35145:SF1">
    <property type="entry name" value="CYTOPLASMIC PROTEIN"/>
    <property type="match status" value="1"/>
</dbReference>
<comment type="caution">
    <text evidence="1">The sequence shown here is derived from an EMBL/GenBank/DDBJ whole genome shotgun (WGS) entry which is preliminary data.</text>
</comment>
<dbReference type="InterPro" id="IPR058532">
    <property type="entry name" value="YjbR/MT2646/Rv2570-like"/>
</dbReference>
<organism evidence="1 2">
    <name type="scientific">Ohessyouella blattaphilus</name>
    <dbReference type="NCBI Taxonomy" id="2949333"/>
    <lineage>
        <taxon>Bacteria</taxon>
        <taxon>Bacillati</taxon>
        <taxon>Bacillota</taxon>
        <taxon>Clostridia</taxon>
        <taxon>Lachnospirales</taxon>
        <taxon>Lachnospiraceae</taxon>
        <taxon>Ohessyouella</taxon>
    </lineage>
</organism>
<dbReference type="Pfam" id="PF04237">
    <property type="entry name" value="YjbR"/>
    <property type="match status" value="1"/>
</dbReference>